<organism evidence="2 3">
    <name type="scientific">Cannabis sativa</name>
    <name type="common">Hemp</name>
    <name type="synonym">Marijuana</name>
    <dbReference type="NCBI Taxonomy" id="3483"/>
    <lineage>
        <taxon>Eukaryota</taxon>
        <taxon>Viridiplantae</taxon>
        <taxon>Streptophyta</taxon>
        <taxon>Embryophyta</taxon>
        <taxon>Tracheophyta</taxon>
        <taxon>Spermatophyta</taxon>
        <taxon>Magnoliopsida</taxon>
        <taxon>eudicotyledons</taxon>
        <taxon>Gunneridae</taxon>
        <taxon>Pentapetalae</taxon>
        <taxon>rosids</taxon>
        <taxon>fabids</taxon>
        <taxon>Rosales</taxon>
        <taxon>Cannabaceae</taxon>
        <taxon>Cannabis</taxon>
    </lineage>
</organism>
<evidence type="ECO:0000313" key="2">
    <source>
        <dbReference type="EMBL" id="KAF4400732.1"/>
    </source>
</evidence>
<evidence type="ECO:0000313" key="3">
    <source>
        <dbReference type="Proteomes" id="UP000583929"/>
    </source>
</evidence>
<dbReference type="AlphaFoldDB" id="A0A7J6HZK2"/>
<protein>
    <recommendedName>
        <fullName evidence="1">Reverse transcriptase zinc-binding domain-containing protein</fullName>
    </recommendedName>
</protein>
<name>A0A7J6HZK2_CANSA</name>
<dbReference type="Proteomes" id="UP000583929">
    <property type="component" value="Unassembled WGS sequence"/>
</dbReference>
<keyword evidence="3" id="KW-1185">Reference proteome</keyword>
<feature type="domain" description="Reverse transcriptase zinc-binding" evidence="1">
    <location>
        <begin position="2"/>
        <end position="82"/>
    </location>
</feature>
<accession>A0A7J6HZK2</accession>
<reference evidence="2 3" key="1">
    <citation type="journal article" date="2020" name="bioRxiv">
        <title>Sequence and annotation of 42 cannabis genomes reveals extensive copy number variation in cannabinoid synthesis and pathogen resistance genes.</title>
        <authorList>
            <person name="Mckernan K.J."/>
            <person name="Helbert Y."/>
            <person name="Kane L.T."/>
            <person name="Ebling H."/>
            <person name="Zhang L."/>
            <person name="Liu B."/>
            <person name="Eaton Z."/>
            <person name="Mclaughlin S."/>
            <person name="Kingan S."/>
            <person name="Baybayan P."/>
            <person name="Concepcion G."/>
            <person name="Jordan M."/>
            <person name="Riva A."/>
            <person name="Barbazuk W."/>
            <person name="Harkins T."/>
        </authorList>
    </citation>
    <scope>NUCLEOTIDE SEQUENCE [LARGE SCALE GENOMIC DNA]</scope>
    <source>
        <strain evidence="3">cv. Jamaican Lion 4</strain>
        <tissue evidence="2">Leaf</tissue>
    </source>
</reference>
<sequence>MRKVYEMDQQHRFKDFNIIWKHIWHPKIQPRVALFLWRCFNDELPIKIKLPFVKEKDYFFCQVDVEDGLHLFRDYPFSLYLWYDGMFNCRANCIPRENLKEFLVNLLRSFTGEESHRVLMYVGCQVEEVWTQRNLMRLIGKMYQPGAIIACIDAKFIKTIEVSTERERLELNRVDFSGKPWKNYDYFFLIDASWKEGSTRLVVIMIHRISRRWATNSCCTIAYSALDAEI</sequence>
<evidence type="ECO:0000259" key="1">
    <source>
        <dbReference type="Pfam" id="PF13966"/>
    </source>
</evidence>
<dbReference type="InterPro" id="IPR026960">
    <property type="entry name" value="RVT-Znf"/>
</dbReference>
<dbReference type="Pfam" id="PF13966">
    <property type="entry name" value="zf-RVT"/>
    <property type="match status" value="1"/>
</dbReference>
<dbReference type="EMBL" id="JAATIQ010000015">
    <property type="protein sequence ID" value="KAF4400732.1"/>
    <property type="molecule type" value="Genomic_DNA"/>
</dbReference>
<gene>
    <name evidence="2" type="ORF">G4B88_001287</name>
</gene>
<comment type="caution">
    <text evidence="2">The sequence shown here is derived from an EMBL/GenBank/DDBJ whole genome shotgun (WGS) entry which is preliminary data.</text>
</comment>
<proteinExistence type="predicted"/>